<dbReference type="GeneID" id="24569953"/>
<protein>
    <submittedName>
        <fullName evidence="2">Putative coat protein</fullName>
    </submittedName>
</protein>
<dbReference type="EMBL" id="KP686398">
    <property type="protein sequence ID" value="AKJ87314.1"/>
    <property type="molecule type" value="Genomic_RNA"/>
</dbReference>
<dbReference type="KEGG" id="vg:24569953"/>
<name>A0A0G3FEX5_9VIRU</name>
<accession>A0A0G3FEX5</accession>
<keyword evidence="2" id="KW-0167">Capsid protein</keyword>
<feature type="region of interest" description="Disordered" evidence="1">
    <location>
        <begin position="1208"/>
        <end position="1251"/>
    </location>
</feature>
<proteinExistence type="predicted"/>
<feature type="compositionally biased region" description="Polar residues" evidence="1">
    <location>
        <begin position="1218"/>
        <end position="1230"/>
    </location>
</feature>
<dbReference type="Proteomes" id="UP000214351">
    <property type="component" value="Genome"/>
</dbReference>
<reference evidence="2 3" key="1">
    <citation type="journal article" date="2015" name="J. Virol.">
        <title>Characterization of a Novel Megabirnavirus from Sclerotinia sclerotiorum Reveals Horizontal Gene Transfer from Single-Stranded RNA Virus to Double-Stranded RNA Virus.</title>
        <authorList>
            <person name="Wang M."/>
            <person name="Wang Y."/>
            <person name="Sun X."/>
            <person name="Cheng J."/>
            <person name="Fu Y."/>
            <person name="Liu H."/>
            <person name="Jiang D."/>
            <person name="Ghabrial S.A."/>
            <person name="Xie J."/>
        </authorList>
    </citation>
    <scope>NUCLEOTIDE SEQUENCE [LARGE SCALE GENOMIC DNA]</scope>
    <source>
        <strain evidence="2">SX466</strain>
    </source>
</reference>
<sequence>MSSTRAPASYNTATAPKVQVTRESFFQNTKSNDYTFRFAKEDDAVEALAAQLEAGVVQHQTGDISYNAGGMASFSTILSGSKRVTHQQVGAFIDQTGHGAEGSLYSTSSVKLYGTGKEVGDAISDVRNLLSGQYERGHAGLQRLGQLASQYTDNAPTGMTMLFNRLIRGAMHTTSFNAHRINIAGRQGEDAMGYHSSQYYHDSRRIMPHRLDALLPAAANQAVHASLINNAAENHFRDLNVGVTSELNRILLTISEIPSFRASELRNIIAVLDAVTKEHLGFAPHADQMGEQSVYTKGVRRINDILIIDLANFYGRCVTNETAANDNGFQDPNEPAPQLVAPPNGSNVQAGHTLWFGFAGNAANRTGVCDPTSWMNAIAFLLELEGGREACAVAMNDVVEQTTRFFGPNVTHLSAPVAVRANTDVFGAAHKVLRDRLAWMYTRVLRVANNAGNGYLDKQLTQWATHPKVGRRDDRAAVAGDGAGYANLIEQTLANSLMVDVYGAGAAPGNVDDDAFNFIWANANQDGPGRAYLANNSGDVDPLNDQVVRKWGNYNPIAGHHAGANPPALGDAVTIYEVDNYWYHFCLNWDLSSNKSVEDMMALLPSSVVSELLIWLTDIELAGGPGFAARWHLPAERQNRRTTLPIPDAHAHMRTPAHMRNWAWVNREEVHYASEFVGTINFAAYTGLAAFWNYVKDTRTGQVTEDDKRLAARFRIMRSSKLMSLAFSLGGQMRAAADAMAVELQLSRSTLARMQGHILTDNAQLDAELEGTDIVSAQLTMKSYRNQCLDRYDALVTGMGIYSMMTTYSKYVECDVRFNGEVWNLRRNRSTAFVAYRCLHPMMFEYFCPGANVGGGMLQGQTMIERVESGNVKAFPALFKPEDDSINDLEIYAGAQAYAAIAGYHIKYAMHTLISRKGDGTGSSFFTLFEDYLKAQMRLSDCGPGSTMLSVSPLLYYAGTFRVDLFEPEGSFQPALVDMAQLTFVSHRKGWMANTCGDSNRPNMFPHGTARLANSDVGVNKRFAGTWGQHGLNKPTWTLTGVRRRNADDGFDQVEARMFELRDIAGNMRPEYSVLTNAGFALVRADHTWATNVQSNRGLLFVQSYGETPHDQVDRSAAGFKYARERITFRLAAMSDKYEFTMHPLAKAEINTGETLEPMADVWVGDGTTNVMVTSQRISGFVGALGGTLRSGPMIPKGVGARRMVEKPMQKPIPGTVEQVSVESAPSTAVENADDANPPPRVRDPLAESKN</sequence>
<evidence type="ECO:0000256" key="1">
    <source>
        <dbReference type="SAM" id="MobiDB-lite"/>
    </source>
</evidence>
<dbReference type="GO" id="GO:0019028">
    <property type="term" value="C:viral capsid"/>
    <property type="evidence" value="ECO:0007669"/>
    <property type="project" value="UniProtKB-KW"/>
</dbReference>
<organism evidence="2 3">
    <name type="scientific">Sclerotinia sclerotiorum megabirnavirus 1</name>
    <dbReference type="NCBI Taxonomy" id="1661257"/>
    <lineage>
        <taxon>Viruses</taxon>
        <taxon>Riboviria</taxon>
        <taxon>Orthornavirae</taxon>
        <taxon>Duplornaviricota</taxon>
        <taxon>Chrymotiviricetes</taxon>
        <taxon>Ghabrivirales</taxon>
        <taxon>Alphatotivirineae</taxon>
        <taxon>Megabirnaviridae</taxon>
        <taxon>Megabirnavirus</taxon>
        <taxon>Megabirnavirus ni</taxon>
    </lineage>
</organism>
<evidence type="ECO:0000313" key="2">
    <source>
        <dbReference type="EMBL" id="AKJ87314.1"/>
    </source>
</evidence>
<keyword evidence="3" id="KW-1185">Reference proteome</keyword>
<dbReference type="RefSeq" id="YP_009143528.1">
    <property type="nucleotide sequence ID" value="NC_027221.1"/>
</dbReference>
<feature type="compositionally biased region" description="Basic and acidic residues" evidence="1">
    <location>
        <begin position="1241"/>
        <end position="1251"/>
    </location>
</feature>
<evidence type="ECO:0000313" key="3">
    <source>
        <dbReference type="Proteomes" id="UP000214351"/>
    </source>
</evidence>
<keyword evidence="2" id="KW-0946">Virion</keyword>